<dbReference type="AlphaFoldDB" id="A0AAF3EQY8"/>
<dbReference type="InterPro" id="IPR037176">
    <property type="entry name" value="Osmotin/thaumatin-like_sf"/>
</dbReference>
<evidence type="ECO:0008006" key="4">
    <source>
        <dbReference type="Google" id="ProtNLM"/>
    </source>
</evidence>
<dbReference type="Gene3D" id="2.60.110.10">
    <property type="entry name" value="Thaumatin"/>
    <property type="match status" value="1"/>
</dbReference>
<reference evidence="3" key="1">
    <citation type="submission" date="2024-02" db="UniProtKB">
        <authorList>
            <consortium name="WormBaseParasite"/>
        </authorList>
    </citation>
    <scope>IDENTIFICATION</scope>
</reference>
<evidence type="ECO:0000313" key="3">
    <source>
        <dbReference type="WBParaSite" id="MBELARI_LOCUS16513"/>
    </source>
</evidence>
<dbReference type="Pfam" id="PF00314">
    <property type="entry name" value="Thaumatin"/>
    <property type="match status" value="1"/>
</dbReference>
<protein>
    <recommendedName>
        <fullName evidence="4">Thaumatin-like protein</fullName>
    </recommendedName>
</protein>
<dbReference type="PROSITE" id="PS51367">
    <property type="entry name" value="THAUMATIN_2"/>
    <property type="match status" value="1"/>
</dbReference>
<organism evidence="2 3">
    <name type="scientific">Mesorhabditis belari</name>
    <dbReference type="NCBI Taxonomy" id="2138241"/>
    <lineage>
        <taxon>Eukaryota</taxon>
        <taxon>Metazoa</taxon>
        <taxon>Ecdysozoa</taxon>
        <taxon>Nematoda</taxon>
        <taxon>Chromadorea</taxon>
        <taxon>Rhabditida</taxon>
        <taxon>Rhabditina</taxon>
        <taxon>Rhabditomorpha</taxon>
        <taxon>Rhabditoidea</taxon>
        <taxon>Rhabditidae</taxon>
        <taxon>Mesorhabditinae</taxon>
        <taxon>Mesorhabditis</taxon>
    </lineage>
</organism>
<keyword evidence="1" id="KW-1015">Disulfide bond</keyword>
<dbReference type="WBParaSite" id="MBELARI_LOCUS16513">
    <property type="protein sequence ID" value="MBELARI_LOCUS16513"/>
    <property type="gene ID" value="MBELARI_LOCUS16513"/>
</dbReference>
<accession>A0AAF3EQY8</accession>
<dbReference type="PIRSF" id="PIRSF002703">
    <property type="entry name" value="Thaumatin"/>
    <property type="match status" value="1"/>
</dbReference>
<name>A0AAF3EQY8_9BILA</name>
<evidence type="ECO:0000313" key="2">
    <source>
        <dbReference type="Proteomes" id="UP000887575"/>
    </source>
</evidence>
<feature type="disulfide bond" evidence="1">
    <location>
        <begin position="81"/>
        <end position="150"/>
    </location>
</feature>
<evidence type="ECO:0000256" key="1">
    <source>
        <dbReference type="PIRSR" id="PIRSR002703-1"/>
    </source>
</evidence>
<sequence length="171" mass="18882">MTNCQESDGCDTGACEGYPEGPCLTPPEYPYTMALFTLADSTGFFQNDYYKVSAFGGFNCDIAISPIEGTFRHEINNPKFCQATTKCTRNLLIFCPDNLRWDGLWPLVGCLPGGSDDCNKSGDEGFEFYRHYCPTSYIDKCDERTSEFQCGGVDGPGTSAEYLVEIDCPPL</sequence>
<feature type="disulfide bond" evidence="1">
    <location>
        <begin position="87"/>
        <end position="133"/>
    </location>
</feature>
<dbReference type="Proteomes" id="UP000887575">
    <property type="component" value="Unassembled WGS sequence"/>
</dbReference>
<feature type="disulfide bond" evidence="1">
    <location>
        <begin position="95"/>
        <end position="110"/>
    </location>
</feature>
<keyword evidence="2" id="KW-1185">Reference proteome</keyword>
<proteinExistence type="predicted"/>
<feature type="disulfide bond" evidence="1">
    <location>
        <begin position="15"/>
        <end position="23"/>
    </location>
</feature>
<dbReference type="SUPFAM" id="SSF49870">
    <property type="entry name" value="Osmotin, thaumatin-like protein"/>
    <property type="match status" value="1"/>
</dbReference>
<dbReference type="InterPro" id="IPR001938">
    <property type="entry name" value="Thaumatin"/>
</dbReference>